<accession>A0A0N9PCN1</accession>
<dbReference type="EMBL" id="KP282673">
    <property type="protein sequence ID" value="ALG96792.1"/>
    <property type="molecule type" value="Genomic_DNA"/>
</dbReference>
<organism evidence="2 3">
    <name type="scientific">Acidianus bottle-shaped virus 2 strain ABV2</name>
    <dbReference type="NCBI Taxonomy" id="1732173"/>
    <lineage>
        <taxon>Viruses</taxon>
        <taxon>Viruses incertae sedis</taxon>
        <taxon>Ampullaviridae</taxon>
        <taxon>Bottigliavirus</taxon>
        <taxon>Bottigliavirus puteoliense</taxon>
        <taxon>Bottigliavirus ABV2</taxon>
    </lineage>
</organism>
<evidence type="ECO:0000313" key="2">
    <source>
        <dbReference type="EMBL" id="ALG96792.1"/>
    </source>
</evidence>
<feature type="region of interest" description="Disordered" evidence="1">
    <location>
        <begin position="383"/>
        <end position="408"/>
    </location>
</feature>
<evidence type="ECO:0000256" key="1">
    <source>
        <dbReference type="SAM" id="MobiDB-lite"/>
    </source>
</evidence>
<name>A0A0N9PCN1_9VIRU</name>
<dbReference type="KEGG" id="vg:26637882"/>
<sequence>MINKWSLLSIIKCDKIMSYANNNGTFPTPQYISAIDLTTENKQKFTKYFNYTVFNFAKSFSNPLILPFTINIDVIFHGSIDLGANKFISSTFAVNQVVGSKFHITGEGTSYFWYRYGIIDPASFNLILQTAISDQNYLVVDALLHTRSITEAIDVIINNKSLWGIIAEGIDWQLNEIGAKDFFAYLSNNAYDSRKVAQFSTILAYIDPDALTKVGIPVYTYDNPNKTFEVYLEYFPTSYLEPIYSELNVQSSEIGELFTQSSELFIETNSLNQELAQLSENLILFTNAGQIVNEILKITHLFKAVLIVLKILQHVVKTISPVSELTILSDVGHTLDEILGMASEAITAYTSEFDTKISKIDHELLEIASELDTKISEIIPNINSESSESSSSESSQSSNNSGGLLGGL</sequence>
<feature type="compositionally biased region" description="Low complexity" evidence="1">
    <location>
        <begin position="383"/>
        <end position="401"/>
    </location>
</feature>
<dbReference type="OrthoDB" id="30018at10239"/>
<evidence type="ECO:0000313" key="3">
    <source>
        <dbReference type="Proteomes" id="UP000202536"/>
    </source>
</evidence>
<protein>
    <submittedName>
        <fullName evidence="2">Uncharacterized protein</fullName>
    </submittedName>
</protein>
<dbReference type="RefSeq" id="YP_009211314.1">
    <property type="nucleotide sequence ID" value="NC_028938.1"/>
</dbReference>
<dbReference type="Proteomes" id="UP000202536">
    <property type="component" value="Segment"/>
</dbReference>
<dbReference type="GeneID" id="26637882"/>
<reference evidence="2 3" key="1">
    <citation type="journal article" date="2015" name="Environ. Microbiol.">
        <title>Novel viral genomes identified from six metagenomes reveal wide distribution of archaeal viruses and high viral diversity in terrestrial hot springs.</title>
        <authorList>
            <person name="Gudbergsdottir S.R."/>
            <person name="Menzel P."/>
            <person name="Krogh A."/>
            <person name="Young M."/>
            <person name="Peng X."/>
        </authorList>
    </citation>
    <scope>NUCLEOTIDE SEQUENCE [LARGE SCALE GENOMIC DNA]</scope>
    <source>
        <strain evidence="2 3">ABV2</strain>
    </source>
</reference>
<keyword evidence="3" id="KW-1185">Reference proteome</keyword>
<proteinExistence type="predicted"/>